<comment type="caution">
    <text evidence="2">The sequence shown here is derived from an EMBL/GenBank/DDBJ whole genome shotgun (WGS) entry which is preliminary data.</text>
</comment>
<accession>A0ABN9A9W4</accession>
<evidence type="ECO:0000313" key="3">
    <source>
        <dbReference type="Proteomes" id="UP001162483"/>
    </source>
</evidence>
<name>A0ABN9A9W4_9NEOB</name>
<dbReference type="EMBL" id="CATNWA010000049">
    <property type="protein sequence ID" value="CAI9532244.1"/>
    <property type="molecule type" value="Genomic_DNA"/>
</dbReference>
<dbReference type="PANTHER" id="PTHR35675:SF1">
    <property type="entry name" value="RIKEN CDNA 2810459M11 GENE"/>
    <property type="match status" value="1"/>
</dbReference>
<feature type="region of interest" description="Disordered" evidence="1">
    <location>
        <begin position="49"/>
        <end position="173"/>
    </location>
</feature>
<keyword evidence="3" id="KW-1185">Reference proteome</keyword>
<evidence type="ECO:0000313" key="2">
    <source>
        <dbReference type="EMBL" id="CAI9532244.1"/>
    </source>
</evidence>
<dbReference type="Proteomes" id="UP001162483">
    <property type="component" value="Unassembled WGS sequence"/>
</dbReference>
<dbReference type="PANTHER" id="PTHR35675">
    <property type="entry name" value="HYPOTHETICAL PROTEIN LOC100362216"/>
    <property type="match status" value="1"/>
</dbReference>
<sequence>MARDSTESRFQEVLGRFGGPQHVQLVGELWERAESRALLDAFLREIFPAELPPEDDTLRKAAGGKTALQCERSPEPGGDGPQCEGSPEPGPRCEGSPEPGGDGPRCEGSPEPGGDGPRCEGSPEPGGDGPRCERSTEPGGDGHLCEGNPQRGAQKHENQTALTTSPAPQPKPERRLRFGLVFFLCRAESLGMRGASRQLREILRDVRERMAAGGAVVGVIMKARSAVNGQEMEVMCEDGSGGSEVSALLAILQAVFPVKSRGKLCSEVRACVLIPGQEESRREIQRLACEALTAADELRKLKPKMKSRCFSWRRRRWKDCVEKEFSRRNSADCVAVS</sequence>
<gene>
    <name evidence="2" type="ORF">SPARVUS_LOCUS119117</name>
</gene>
<evidence type="ECO:0000256" key="1">
    <source>
        <dbReference type="SAM" id="MobiDB-lite"/>
    </source>
</evidence>
<proteinExistence type="predicted"/>
<reference evidence="2" key="1">
    <citation type="submission" date="2023-05" db="EMBL/GenBank/DDBJ databases">
        <authorList>
            <person name="Stuckert A."/>
        </authorList>
    </citation>
    <scope>NUCLEOTIDE SEQUENCE</scope>
</reference>
<organism evidence="2 3">
    <name type="scientific">Staurois parvus</name>
    <dbReference type="NCBI Taxonomy" id="386267"/>
    <lineage>
        <taxon>Eukaryota</taxon>
        <taxon>Metazoa</taxon>
        <taxon>Chordata</taxon>
        <taxon>Craniata</taxon>
        <taxon>Vertebrata</taxon>
        <taxon>Euteleostomi</taxon>
        <taxon>Amphibia</taxon>
        <taxon>Batrachia</taxon>
        <taxon>Anura</taxon>
        <taxon>Neobatrachia</taxon>
        <taxon>Ranoidea</taxon>
        <taxon>Ranidae</taxon>
        <taxon>Staurois</taxon>
    </lineage>
</organism>
<protein>
    <submittedName>
        <fullName evidence="2">Uncharacterized protein</fullName>
    </submittedName>
</protein>